<dbReference type="Proteomes" id="UP000178450">
    <property type="component" value="Unassembled WGS sequence"/>
</dbReference>
<dbReference type="SUPFAM" id="SSF88713">
    <property type="entry name" value="Glycoside hydrolase/deacetylase"/>
    <property type="match status" value="1"/>
</dbReference>
<evidence type="ECO:0000256" key="2">
    <source>
        <dbReference type="ARBA" id="ARBA00023277"/>
    </source>
</evidence>
<evidence type="ECO:0000256" key="3">
    <source>
        <dbReference type="RuleBase" id="RU361196"/>
    </source>
</evidence>
<keyword evidence="2 3" id="KW-0119">Carbohydrate metabolism</keyword>
<evidence type="ECO:0000256" key="1">
    <source>
        <dbReference type="ARBA" id="ARBA00006821"/>
    </source>
</evidence>
<dbReference type="Pfam" id="PF03065">
    <property type="entry name" value="Glyco_hydro_57"/>
    <property type="match status" value="1"/>
</dbReference>
<proteinExistence type="inferred from homology"/>
<evidence type="ECO:0000259" key="4">
    <source>
        <dbReference type="Pfam" id="PF03065"/>
    </source>
</evidence>
<dbReference type="AlphaFoldDB" id="A0A1F7KAI4"/>
<sequence length="440" mass="49820">MIESLLIDPQLEIKKQETAVGFISHTYQPPREVLIDLSFLGIEHQVKISVAPEFNQRITEQVYKPLFGLGEDENLSPFPPGWVFSCFASLRSYFKLHQPQLWQTFKNRLSITSDKEYTILADPWLHVILPLLPSDDQAMLIELGKQAFKDDFGFDSAGFWLPETAVSFETLALLVQEGYEFVVLRDDQLKLFGEKSRNPNFAQIGELKVLIGNKSLGKAISFNPETTTNADRFAQELANSDNPYRIGISDTEFYGHHGPGRDQFLLRALKTSFKDQQLNLLNVRYGLMAELTQAEVNDGTSWSCDHQLGRWTGKCNCGNNGPPSEAIINERNRLYLGLTANNHEINELLDEKCFGWRNHFIKLILPLRDLILSGQDFVRPFWKNGLASGLDEQQLLLLLAKLETLIGFTSCGWFFGEVNSPEVAIPQSMLDGSTDLLKTK</sequence>
<organism evidence="5 6">
    <name type="scientific">Candidatus Roizmanbacteria bacterium RIFOXYA1_FULL_41_12</name>
    <dbReference type="NCBI Taxonomy" id="1802082"/>
    <lineage>
        <taxon>Bacteria</taxon>
        <taxon>Candidatus Roizmaniibacteriota</taxon>
    </lineage>
</organism>
<dbReference type="InterPro" id="IPR027291">
    <property type="entry name" value="Glyco_hydro_38_N_sf"/>
</dbReference>
<evidence type="ECO:0000313" key="6">
    <source>
        <dbReference type="Proteomes" id="UP000178450"/>
    </source>
</evidence>
<dbReference type="InterPro" id="IPR004300">
    <property type="entry name" value="Glyco_hydro_57_N"/>
</dbReference>
<dbReference type="EMBL" id="MGBG01000013">
    <property type="protein sequence ID" value="OGK64875.1"/>
    <property type="molecule type" value="Genomic_DNA"/>
</dbReference>
<dbReference type="PANTHER" id="PTHR36306">
    <property type="entry name" value="ALPHA-AMYLASE-RELATED-RELATED"/>
    <property type="match status" value="1"/>
</dbReference>
<dbReference type="GO" id="GO:0003824">
    <property type="term" value="F:catalytic activity"/>
    <property type="evidence" value="ECO:0007669"/>
    <property type="project" value="InterPro"/>
</dbReference>
<protein>
    <recommendedName>
        <fullName evidence="4">Glycoside hydrolase family 57 N-terminal domain-containing protein</fullName>
    </recommendedName>
</protein>
<comment type="caution">
    <text evidence="5">The sequence shown here is derived from an EMBL/GenBank/DDBJ whole genome shotgun (WGS) entry which is preliminary data.</text>
</comment>
<comment type="similarity">
    <text evidence="1 3">Belongs to the glycosyl hydrolase 57 family.</text>
</comment>
<evidence type="ECO:0000313" key="5">
    <source>
        <dbReference type="EMBL" id="OGK64875.1"/>
    </source>
</evidence>
<dbReference type="Gene3D" id="3.20.110.10">
    <property type="entry name" value="Glycoside hydrolase 38, N terminal domain"/>
    <property type="match status" value="1"/>
</dbReference>
<dbReference type="InterPro" id="IPR011330">
    <property type="entry name" value="Glyco_hydro/deAcase_b/a-brl"/>
</dbReference>
<accession>A0A1F7KAI4</accession>
<feature type="domain" description="Glycoside hydrolase family 57 N-terminal" evidence="4">
    <location>
        <begin position="25"/>
        <end position="283"/>
    </location>
</feature>
<dbReference type="InterPro" id="IPR052046">
    <property type="entry name" value="GH57_Enzymes"/>
</dbReference>
<name>A0A1F7KAI4_9BACT</name>
<reference evidence="5 6" key="1">
    <citation type="journal article" date="2016" name="Nat. Commun.">
        <title>Thousands of microbial genomes shed light on interconnected biogeochemical processes in an aquifer system.</title>
        <authorList>
            <person name="Anantharaman K."/>
            <person name="Brown C.T."/>
            <person name="Hug L.A."/>
            <person name="Sharon I."/>
            <person name="Castelle C.J."/>
            <person name="Probst A.J."/>
            <person name="Thomas B.C."/>
            <person name="Singh A."/>
            <person name="Wilkins M.J."/>
            <person name="Karaoz U."/>
            <person name="Brodie E.L."/>
            <person name="Williams K.H."/>
            <person name="Hubbard S.S."/>
            <person name="Banfield J.F."/>
        </authorList>
    </citation>
    <scope>NUCLEOTIDE SEQUENCE [LARGE SCALE GENOMIC DNA]</scope>
</reference>
<dbReference type="PANTHER" id="PTHR36306:SF3">
    <property type="entry name" value="GLYCOSIDE HYDROLASE FAMILY 57"/>
    <property type="match status" value="1"/>
</dbReference>
<gene>
    <name evidence="5" type="ORF">A2209_04205</name>
</gene>
<dbReference type="GO" id="GO:0005975">
    <property type="term" value="P:carbohydrate metabolic process"/>
    <property type="evidence" value="ECO:0007669"/>
    <property type="project" value="InterPro"/>
</dbReference>